<evidence type="ECO:0000259" key="2">
    <source>
        <dbReference type="Pfam" id="PF10383"/>
    </source>
</evidence>
<dbReference type="AlphaFoldDB" id="A0A9W9CK66"/>
<feature type="domain" description="Cryptic loci regulator 2 C-terminal" evidence="2">
    <location>
        <begin position="427"/>
        <end position="556"/>
    </location>
</feature>
<reference evidence="4" key="1">
    <citation type="submission" date="2022-10" db="EMBL/GenBank/DDBJ databases">
        <title>Tapping the CABI collections for fungal endophytes: first genome assemblies for Collariella, Neodidymelliopsis, Ascochyta clinopodiicola, Didymella pomorum, Didymosphaeria variabile, Neocosmospora piperis and Neocucurbitaria cava.</title>
        <authorList>
            <person name="Hill R."/>
        </authorList>
    </citation>
    <scope>NUCLEOTIDE SEQUENCE</scope>
    <source>
        <strain evidence="4">IMI 356814</strain>
    </source>
</reference>
<name>A0A9W9CK66_9PLEO</name>
<comment type="caution">
    <text evidence="4">The sequence shown here is derived from an EMBL/GenBank/DDBJ whole genome shotgun (WGS) entry which is preliminary data.</text>
</comment>
<feature type="region of interest" description="Disordered" evidence="1">
    <location>
        <begin position="220"/>
        <end position="271"/>
    </location>
</feature>
<sequence length="676" mass="75013">MAQPPMTSFWPIFAGKSDGQDVVNLKGRVLRNGPTQEQLDDKPNDQGQCDYYRQIKKDDPKHLDWRKKLGGMLLREIGGKAYEDKWQQCILWELPENYALYEHIKTKADGQVKTVKNHSGGGHDRQDAYLYGYPKGPKKRFRSPIEFFPHLLWLCTDDTNDYATCTCKMCCPQQPEVERPAVKVDVKPELSAAIKREPTPNAPAQANTVVGRNPVVQIAAQKPPQGPPAKSPSTKPATPVPASAPVHTSNTPQIRAPPPAPAPAPAALYSAPLPQPRSLEQQADLAYNKFLCRTGEVVWFFRPETSAWGLGLVVRRWAAKENPANRSYLIQPLSHPYESPPQELVTTDQHIKPWLAWSAPNCTFPYLQQNPQLSYGQIDWRALESGQFGEGIASVDASIMAAKAIDSTYTLFERLKTSNEAGVEMRHYNGMFLGAEKVWRGEAVRLRIGTGTELMVISDIIERVFSNVPQKQPNAQPVSQVILVGDIYSYATLEAPDASNPPQSPEHNNNIPTRMVHDMAWRNRMLVPMTRTLAYWKLMGSSHKLDISDVKGRWYETSLVFQEPFTKAVKNNEGGNGIWMNSRGDATGLGKNAGAPRPDRAAAFGASIPKGTQLIHGLDPPNQPPVNQQPPQAHLQDSEMQGMDMNIGGDSAATFSLDDFMNVDHLGEDAGVDFPF</sequence>
<dbReference type="Pfam" id="PF16761">
    <property type="entry name" value="Clr2_transil"/>
    <property type="match status" value="1"/>
</dbReference>
<dbReference type="EMBL" id="JAPEUY010000011">
    <property type="protein sequence ID" value="KAJ4368010.1"/>
    <property type="molecule type" value="Genomic_DNA"/>
</dbReference>
<proteinExistence type="predicted"/>
<feature type="domain" description="Cryptic loci regulator 2 N-terminal" evidence="3">
    <location>
        <begin position="90"/>
        <end position="170"/>
    </location>
</feature>
<evidence type="ECO:0000313" key="4">
    <source>
        <dbReference type="EMBL" id="KAJ4368010.1"/>
    </source>
</evidence>
<dbReference type="InterPro" id="IPR018839">
    <property type="entry name" value="Tscrpt-silencing_Clr2_C"/>
</dbReference>
<feature type="compositionally biased region" description="Pro residues" evidence="1">
    <location>
        <begin position="255"/>
        <end position="264"/>
    </location>
</feature>
<evidence type="ECO:0000259" key="3">
    <source>
        <dbReference type="Pfam" id="PF16761"/>
    </source>
</evidence>
<dbReference type="GO" id="GO:0070824">
    <property type="term" value="C:SHREC complex"/>
    <property type="evidence" value="ECO:0007669"/>
    <property type="project" value="InterPro"/>
</dbReference>
<dbReference type="InterPro" id="IPR031915">
    <property type="entry name" value="Clr2_N"/>
</dbReference>
<dbReference type="Proteomes" id="UP001140560">
    <property type="component" value="Unassembled WGS sequence"/>
</dbReference>
<dbReference type="PANTHER" id="PTHR38046">
    <property type="entry name" value="CRYPTIC LOCI REGULATOR 2"/>
    <property type="match status" value="1"/>
</dbReference>
<protein>
    <submittedName>
        <fullName evidence="4">Uncharacterized protein</fullName>
    </submittedName>
</protein>
<dbReference type="Pfam" id="PF10383">
    <property type="entry name" value="Clr2"/>
    <property type="match status" value="1"/>
</dbReference>
<gene>
    <name evidence="4" type="ORF">N0V83_006365</name>
</gene>
<dbReference type="OrthoDB" id="2421327at2759"/>
<evidence type="ECO:0000313" key="5">
    <source>
        <dbReference type="Proteomes" id="UP001140560"/>
    </source>
</evidence>
<dbReference type="InterPro" id="IPR038986">
    <property type="entry name" value="Clr2"/>
</dbReference>
<evidence type="ECO:0000256" key="1">
    <source>
        <dbReference type="SAM" id="MobiDB-lite"/>
    </source>
</evidence>
<dbReference type="GO" id="GO:0030466">
    <property type="term" value="P:silent mating-type cassette heterochromatin formation"/>
    <property type="evidence" value="ECO:0007669"/>
    <property type="project" value="TreeGrafter"/>
</dbReference>
<organism evidence="4 5">
    <name type="scientific">Neocucurbitaria cava</name>
    <dbReference type="NCBI Taxonomy" id="798079"/>
    <lineage>
        <taxon>Eukaryota</taxon>
        <taxon>Fungi</taxon>
        <taxon>Dikarya</taxon>
        <taxon>Ascomycota</taxon>
        <taxon>Pezizomycotina</taxon>
        <taxon>Dothideomycetes</taxon>
        <taxon>Pleosporomycetidae</taxon>
        <taxon>Pleosporales</taxon>
        <taxon>Pleosporineae</taxon>
        <taxon>Cucurbitariaceae</taxon>
        <taxon>Neocucurbitaria</taxon>
    </lineage>
</organism>
<keyword evidence="5" id="KW-1185">Reference proteome</keyword>
<accession>A0A9W9CK66</accession>
<dbReference type="GO" id="GO:0031934">
    <property type="term" value="C:mating-type region heterochromatin"/>
    <property type="evidence" value="ECO:0007669"/>
    <property type="project" value="TreeGrafter"/>
</dbReference>
<dbReference type="PANTHER" id="PTHR38046:SF1">
    <property type="entry name" value="CRYPTIC LOCI REGULATOR 2"/>
    <property type="match status" value="1"/>
</dbReference>
<dbReference type="GO" id="GO:0033553">
    <property type="term" value="C:rDNA heterochromatin"/>
    <property type="evidence" value="ECO:0007669"/>
    <property type="project" value="TreeGrafter"/>
</dbReference>